<gene>
    <name evidence="11" type="primary">mgtE</name>
    <name evidence="11" type="ORF">C5O25_02555</name>
</gene>
<evidence type="ECO:0000259" key="10">
    <source>
        <dbReference type="PROSITE" id="PS51371"/>
    </source>
</evidence>
<evidence type="ECO:0000313" key="12">
    <source>
        <dbReference type="Proteomes" id="UP000244925"/>
    </source>
</evidence>
<dbReference type="SUPFAM" id="SSF161093">
    <property type="entry name" value="MgtE membrane domain-like"/>
    <property type="match status" value="1"/>
</dbReference>
<dbReference type="InterPro" id="IPR036739">
    <property type="entry name" value="SLC41_membr_dom_sf"/>
</dbReference>
<keyword evidence="9" id="KW-0479">Metal-binding</keyword>
<dbReference type="InterPro" id="IPR006667">
    <property type="entry name" value="SLC41_membr_dom"/>
</dbReference>
<organism evidence="11 12">
    <name type="scientific">Paramuribaculum intestinale</name>
    <dbReference type="NCBI Taxonomy" id="2094151"/>
    <lineage>
        <taxon>Bacteria</taxon>
        <taxon>Pseudomonadati</taxon>
        <taxon>Bacteroidota</taxon>
        <taxon>Bacteroidia</taxon>
        <taxon>Bacteroidales</taxon>
        <taxon>Muribaculaceae</taxon>
        <taxon>Paramuribaculum</taxon>
    </lineage>
</organism>
<dbReference type="Gene3D" id="3.10.580.10">
    <property type="entry name" value="CBS-domain"/>
    <property type="match status" value="1"/>
</dbReference>
<evidence type="ECO:0000313" key="11">
    <source>
        <dbReference type="EMBL" id="PWB09144.1"/>
    </source>
</evidence>
<comment type="caution">
    <text evidence="11">The sequence shown here is derived from an EMBL/GenBank/DDBJ whole genome shotgun (WGS) entry which is preliminary data.</text>
</comment>
<dbReference type="InterPro" id="IPR046342">
    <property type="entry name" value="CBS_dom_sf"/>
</dbReference>
<evidence type="ECO:0000256" key="7">
    <source>
        <dbReference type="ARBA" id="ARBA00023136"/>
    </source>
</evidence>
<evidence type="ECO:0000256" key="8">
    <source>
        <dbReference type="PROSITE-ProRule" id="PRU00703"/>
    </source>
</evidence>
<dbReference type="InterPro" id="IPR038076">
    <property type="entry name" value="MgtE_N_sf"/>
</dbReference>
<dbReference type="RefSeq" id="WP_107035165.1">
    <property type="nucleotide sequence ID" value="NZ_CAOLHR010000001.1"/>
</dbReference>
<comment type="function">
    <text evidence="9">Acts as a magnesium transporter.</text>
</comment>
<keyword evidence="3 9" id="KW-0813">Transport</keyword>
<proteinExistence type="inferred from homology"/>
<dbReference type="Gene3D" id="1.10.357.20">
    <property type="entry name" value="SLC41 divalent cation transporters, integral membrane domain"/>
    <property type="match status" value="1"/>
</dbReference>
<keyword evidence="6 9" id="KW-1133">Transmembrane helix</keyword>
<accession>A0A2V1J279</accession>
<feature type="transmembrane region" description="Helical" evidence="9">
    <location>
        <begin position="360"/>
        <end position="380"/>
    </location>
</feature>
<keyword evidence="7 9" id="KW-0472">Membrane</keyword>
<comment type="similarity">
    <text evidence="2 9">Belongs to the SLC41A transporter family.</text>
</comment>
<keyword evidence="8" id="KW-0129">CBS domain</keyword>
<dbReference type="NCBIfam" id="TIGR00400">
    <property type="entry name" value="mgtE"/>
    <property type="match status" value="1"/>
</dbReference>
<keyword evidence="4 9" id="KW-0812">Transmembrane</keyword>
<evidence type="ECO:0000256" key="1">
    <source>
        <dbReference type="ARBA" id="ARBA00004141"/>
    </source>
</evidence>
<dbReference type="SMART" id="SM00924">
    <property type="entry name" value="MgtE_N"/>
    <property type="match status" value="1"/>
</dbReference>
<evidence type="ECO:0000256" key="9">
    <source>
        <dbReference type="RuleBase" id="RU362011"/>
    </source>
</evidence>
<sequence length="455" mass="50502">MKEYTPEYLEHIRQIIAERNEEAARTELADLHPADIAELYQQLDLEEEEFLYKLLDDEIAADVLMELDEDDRRKLLKEMPAEEIARQFIENLDTDDAVDIIQELDEEDRDKILSHIDDVEQAGDIIDLLKYDEDTAGGLMGTEMIVVNENWSMPECIKQMRMQAEDMDAIYNVYVVDNDYRLRGILPLKTLITHPSVSKIRHVMEENPASVKTDTPIDDVAIDFEKYDLVAMPVVDSIGRLVGRITVDDVMDQVRESTERDYQLASGLSSDVETSDTIFTQTKARLPWLLIGMLGGIGNSLILGNFEEGLSVDPTLALFIPLIGGTGGNVGTQSSAIVVQGLANGSLDLRRSGRQLLKELGVGLINGLIISLLVLTYNVMKLGPGHYSTTMAVSLSLMSVVIFASVFGTFVPLTLEKFKIDPALATGPFISITNDIIGMLIYMVISSALIIHFAG</sequence>
<keyword evidence="12" id="KW-1185">Reference proteome</keyword>
<comment type="caution">
    <text evidence="9">Lacks conserved residue(s) required for the propagation of feature annotation.</text>
</comment>
<dbReference type="SUPFAM" id="SSF54631">
    <property type="entry name" value="CBS-domain pair"/>
    <property type="match status" value="1"/>
</dbReference>
<keyword evidence="5 9" id="KW-0460">Magnesium</keyword>
<dbReference type="CDD" id="cd04606">
    <property type="entry name" value="CBS_pair_Mg_transporter"/>
    <property type="match status" value="1"/>
</dbReference>
<dbReference type="GeneID" id="93423334"/>
<dbReference type="Pfam" id="PF01769">
    <property type="entry name" value="MgtE"/>
    <property type="match status" value="1"/>
</dbReference>
<keyword evidence="9" id="KW-1003">Cell membrane</keyword>
<dbReference type="Gene3D" id="1.25.60.10">
    <property type="entry name" value="MgtE N-terminal domain-like"/>
    <property type="match status" value="1"/>
</dbReference>
<dbReference type="Proteomes" id="UP000244925">
    <property type="component" value="Unassembled WGS sequence"/>
</dbReference>
<dbReference type="SUPFAM" id="SSF158791">
    <property type="entry name" value="MgtE N-terminal domain-like"/>
    <property type="match status" value="1"/>
</dbReference>
<dbReference type="InterPro" id="IPR006668">
    <property type="entry name" value="Mg_transptr_MgtE_intracell_dom"/>
</dbReference>
<dbReference type="InterPro" id="IPR000644">
    <property type="entry name" value="CBS_dom"/>
</dbReference>
<feature type="domain" description="CBS" evidence="10">
    <location>
        <begin position="204"/>
        <end position="260"/>
    </location>
</feature>
<dbReference type="Pfam" id="PF03448">
    <property type="entry name" value="MgtE_N"/>
    <property type="match status" value="1"/>
</dbReference>
<name>A0A2V1J279_9BACT</name>
<dbReference type="AlphaFoldDB" id="A0A2V1J279"/>
<dbReference type="EMBL" id="PUBV01000003">
    <property type="protein sequence ID" value="PWB09144.1"/>
    <property type="molecule type" value="Genomic_DNA"/>
</dbReference>
<comment type="subunit">
    <text evidence="9">Homodimer.</text>
</comment>
<reference evidence="12" key="1">
    <citation type="submission" date="2018-02" db="EMBL/GenBank/DDBJ databases">
        <authorList>
            <person name="Clavel T."/>
            <person name="Strowig T."/>
        </authorList>
    </citation>
    <scope>NUCLEOTIDE SEQUENCE [LARGE SCALE GENOMIC DNA]</scope>
    <source>
        <strain evidence="12">DSM 100764</strain>
    </source>
</reference>
<dbReference type="InterPro" id="IPR006669">
    <property type="entry name" value="MgtE_transporter"/>
</dbReference>
<evidence type="ECO:0000256" key="2">
    <source>
        <dbReference type="ARBA" id="ARBA00009749"/>
    </source>
</evidence>
<evidence type="ECO:0000256" key="5">
    <source>
        <dbReference type="ARBA" id="ARBA00022842"/>
    </source>
</evidence>
<dbReference type="PANTHER" id="PTHR43773:SF1">
    <property type="entry name" value="MAGNESIUM TRANSPORTER MGTE"/>
    <property type="match status" value="1"/>
</dbReference>
<feature type="transmembrane region" description="Helical" evidence="9">
    <location>
        <begin position="436"/>
        <end position="454"/>
    </location>
</feature>
<evidence type="ECO:0000256" key="6">
    <source>
        <dbReference type="ARBA" id="ARBA00022989"/>
    </source>
</evidence>
<dbReference type="Pfam" id="PF00571">
    <property type="entry name" value="CBS"/>
    <property type="match status" value="2"/>
</dbReference>
<evidence type="ECO:0000256" key="4">
    <source>
        <dbReference type="ARBA" id="ARBA00022692"/>
    </source>
</evidence>
<dbReference type="SMART" id="SM00116">
    <property type="entry name" value="CBS"/>
    <property type="match status" value="1"/>
</dbReference>
<dbReference type="PANTHER" id="PTHR43773">
    <property type="entry name" value="MAGNESIUM TRANSPORTER MGTE"/>
    <property type="match status" value="1"/>
</dbReference>
<evidence type="ECO:0000256" key="3">
    <source>
        <dbReference type="ARBA" id="ARBA00022448"/>
    </source>
</evidence>
<dbReference type="GO" id="GO:0046872">
    <property type="term" value="F:metal ion binding"/>
    <property type="evidence" value="ECO:0007669"/>
    <property type="project" value="UniProtKB-KW"/>
</dbReference>
<dbReference type="GO" id="GO:0015095">
    <property type="term" value="F:magnesium ion transmembrane transporter activity"/>
    <property type="evidence" value="ECO:0007669"/>
    <property type="project" value="UniProtKB-UniRule"/>
</dbReference>
<feature type="transmembrane region" description="Helical" evidence="9">
    <location>
        <begin position="392"/>
        <end position="415"/>
    </location>
</feature>
<protein>
    <recommendedName>
        <fullName evidence="9">Magnesium transporter MgtE</fullName>
    </recommendedName>
</protein>
<dbReference type="PROSITE" id="PS51371">
    <property type="entry name" value="CBS"/>
    <property type="match status" value="1"/>
</dbReference>
<comment type="subcellular location">
    <subcellularLocation>
        <location evidence="9">Cell membrane</location>
        <topology evidence="9">Multi-pass membrane protein</topology>
    </subcellularLocation>
    <subcellularLocation>
        <location evidence="1">Membrane</location>
        <topology evidence="1">Multi-pass membrane protein</topology>
    </subcellularLocation>
</comment>
<dbReference type="GO" id="GO:0005886">
    <property type="term" value="C:plasma membrane"/>
    <property type="evidence" value="ECO:0007669"/>
    <property type="project" value="UniProtKB-SubCell"/>
</dbReference>